<keyword evidence="4" id="KW-1185">Reference proteome</keyword>
<dbReference type="KEGG" id="kor:AWR26_07280"/>
<dbReference type="GO" id="GO:0009289">
    <property type="term" value="C:pilus"/>
    <property type="evidence" value="ECO:0007669"/>
    <property type="project" value="InterPro"/>
</dbReference>
<feature type="chain" id="PRO_5041666894" evidence="1">
    <location>
        <begin position="22"/>
        <end position="165"/>
    </location>
</feature>
<dbReference type="Gene3D" id="2.60.40.2040">
    <property type="entry name" value="CFA/I fimbrial subunit E, pilin domain"/>
    <property type="match status" value="1"/>
</dbReference>
<evidence type="ECO:0000313" key="5">
    <source>
        <dbReference type="Proteomes" id="UP000182314"/>
    </source>
</evidence>
<keyword evidence="1" id="KW-0732">Signal</keyword>
<dbReference type="EMBL" id="CP014007">
    <property type="protein sequence ID" value="ANI81960.1"/>
    <property type="molecule type" value="Genomic_DNA"/>
</dbReference>
<sequence length="165" mass="17372">MKSTNKLVLAALLAATFGASAASPTIDFNVEATIPDNDFYITPVNGWDTQTQKMSWNEGGQTLNPFTQQLQMKNTAGNIKAYLSSQPVLTTANGTDAINLDVRIAGKTLTTDSTTAVELYDATQAATEKTATVEVSQQGTLSARPAGGNYIGAVTMIFDTDGTTP</sequence>
<dbReference type="Proteomes" id="UP000078227">
    <property type="component" value="Chromosome"/>
</dbReference>
<reference evidence="3 5" key="1">
    <citation type="submission" date="2016-10" db="EMBL/GenBank/DDBJ databases">
        <authorList>
            <person name="Varghese N."/>
            <person name="Submissions S."/>
        </authorList>
    </citation>
    <scope>NUCLEOTIDE SEQUENCE [LARGE SCALE GENOMIC DNA]</scope>
    <source>
        <strain evidence="3 5">CGMCC 1.7012</strain>
    </source>
</reference>
<accession>A0AA94KPX9</accession>
<dbReference type="RefSeq" id="WP_064564641.1">
    <property type="nucleotide sequence ID" value="NZ_CP014007.2"/>
</dbReference>
<name>A0AA94KPX9_9ENTR</name>
<gene>
    <name evidence="2" type="ORF">AWR26_07280</name>
    <name evidence="3" type="ORF">SAMN05216286_2253</name>
</gene>
<evidence type="ECO:0000256" key="1">
    <source>
        <dbReference type="SAM" id="SignalP"/>
    </source>
</evidence>
<reference evidence="2 4" key="2">
    <citation type="submission" date="2021-03" db="EMBL/GenBank/DDBJ databases">
        <authorList>
            <person name="Li Y."/>
            <person name="Li S."/>
            <person name="Chen M."/>
            <person name="Peng G."/>
            <person name="Tan Z."/>
            <person name="An Q."/>
        </authorList>
    </citation>
    <scope>NUCLEOTIDE SEQUENCE [LARGE SCALE GENOMIC DNA]</scope>
    <source>
        <strain evidence="2 4">Ola 51</strain>
    </source>
</reference>
<evidence type="ECO:0000313" key="3">
    <source>
        <dbReference type="EMBL" id="SFC42910.1"/>
    </source>
</evidence>
<dbReference type="EMBL" id="FOKO01000003">
    <property type="protein sequence ID" value="SFC42910.1"/>
    <property type="molecule type" value="Genomic_DNA"/>
</dbReference>
<dbReference type="Pfam" id="PF04449">
    <property type="entry name" value="Fimbrial_CS1"/>
    <property type="match status" value="1"/>
</dbReference>
<dbReference type="AlphaFoldDB" id="A0AA94KPX9"/>
<protein>
    <submittedName>
        <fullName evidence="3">CS1 type fimbrial major subunit</fullName>
    </submittedName>
    <submittedName>
        <fullName evidence="2">Fimbrial assembly protein</fullName>
    </submittedName>
</protein>
<feature type="signal peptide" evidence="1">
    <location>
        <begin position="1"/>
        <end position="21"/>
    </location>
</feature>
<proteinExistence type="predicted"/>
<evidence type="ECO:0000313" key="2">
    <source>
        <dbReference type="EMBL" id="ANI81960.1"/>
    </source>
</evidence>
<dbReference type="Proteomes" id="UP000182314">
    <property type="component" value="Unassembled WGS sequence"/>
</dbReference>
<evidence type="ECO:0000313" key="4">
    <source>
        <dbReference type="Proteomes" id="UP000078227"/>
    </source>
</evidence>
<organism evidence="3 5">
    <name type="scientific">Kosakonia oryzae</name>
    <dbReference type="NCBI Taxonomy" id="497725"/>
    <lineage>
        <taxon>Bacteria</taxon>
        <taxon>Pseudomonadati</taxon>
        <taxon>Pseudomonadota</taxon>
        <taxon>Gammaproteobacteria</taxon>
        <taxon>Enterobacterales</taxon>
        <taxon>Enterobacteriaceae</taxon>
        <taxon>Kosakonia</taxon>
    </lineage>
</organism>
<dbReference type="InterPro" id="IPR007540">
    <property type="entry name" value="Fimbrial_CS1-type"/>
</dbReference>